<feature type="domain" description="Metalloprotease TldD/E C-terminal" evidence="1">
    <location>
        <begin position="220"/>
        <end position="440"/>
    </location>
</feature>
<proteinExistence type="predicted"/>
<dbReference type="SUPFAM" id="SSF111283">
    <property type="entry name" value="Putative modulator of DNA gyrase, PmbA/TldD"/>
    <property type="match status" value="1"/>
</dbReference>
<dbReference type="Proteomes" id="UP001594351">
    <property type="component" value="Unassembled WGS sequence"/>
</dbReference>
<dbReference type="PANTHER" id="PTHR43666:SF1">
    <property type="entry name" value="CONSERVED PROTEIN"/>
    <property type="match status" value="1"/>
</dbReference>
<dbReference type="InterPro" id="IPR036059">
    <property type="entry name" value="TldD/PmbA_sf"/>
</dbReference>
<sequence length="443" mass="48941">MDNQAHIMATMRHLLQKSPVTDTEVILDGLTEATTRFANNHIHQNVAEDRREIACRVVQQGQVGYARANQMTGQAAENMLQQAIARMEAHPVTCQNFQLVNPQQYKPLQNFDSTTAHLDAARRADIVETIINRVKADGLLAAGTVLNGFHEIGVVNSRGVEAFHRFSHFHLTLTVYDQNNASSWTAIEGTTCDPDEILPAVEKTVQRALRSKNPQEIPAGHYTVILEPAATGTFIENLGWLAFGAKDHLQKKSCLYNRIGENVTGALVTVYDDAYHPLSLGMPFDYEGTSKQVAVLIDKGVASGIVHDSVTARLMNTQSTGHSLPQPNPIGPIPGNLIMKQGPHSLEDIISDTKEGILITRFHYNSIVNEKNTALTGLTRDGTFFIRNGELAFPIKNLRYNERILGAFNRIEAISHKQILTGEYSKVVVPALKINHFHFTANA</sequence>
<keyword evidence="3" id="KW-1185">Reference proteome</keyword>
<dbReference type="PANTHER" id="PTHR43666">
    <property type="entry name" value="TLDD PROTEIN"/>
    <property type="match status" value="1"/>
</dbReference>
<dbReference type="InterPro" id="IPR045569">
    <property type="entry name" value="Metalloprtase-TldD/E_C"/>
</dbReference>
<name>A0ABV6YTS0_UNCC1</name>
<dbReference type="EMBL" id="JBHPBY010000048">
    <property type="protein sequence ID" value="MFC1849604.1"/>
    <property type="molecule type" value="Genomic_DNA"/>
</dbReference>
<accession>A0ABV6YTS0</accession>
<evidence type="ECO:0000313" key="2">
    <source>
        <dbReference type="EMBL" id="MFC1849604.1"/>
    </source>
</evidence>
<dbReference type="InterPro" id="IPR035068">
    <property type="entry name" value="TldD/PmbA_N"/>
</dbReference>
<protein>
    <submittedName>
        <fullName evidence="2">TldD/PmbA family protein</fullName>
    </submittedName>
</protein>
<evidence type="ECO:0000313" key="3">
    <source>
        <dbReference type="Proteomes" id="UP001594351"/>
    </source>
</evidence>
<comment type="caution">
    <text evidence="2">The sequence shown here is derived from an EMBL/GenBank/DDBJ whole genome shotgun (WGS) entry which is preliminary data.</text>
</comment>
<reference evidence="2 3" key="1">
    <citation type="submission" date="2024-09" db="EMBL/GenBank/DDBJ databases">
        <title>Laminarin stimulates single cell rates of sulfate reduction while oxygen inhibits transcriptomic activity in coastal marine sediment.</title>
        <authorList>
            <person name="Lindsay M."/>
            <person name="Orcutt B."/>
            <person name="Emerson D."/>
            <person name="Stepanauskas R."/>
            <person name="D'Angelo T."/>
        </authorList>
    </citation>
    <scope>NUCLEOTIDE SEQUENCE [LARGE SCALE GENOMIC DNA]</scope>
    <source>
        <strain evidence="2">SAG AM-311-K15</strain>
    </source>
</reference>
<dbReference type="Pfam" id="PF19289">
    <property type="entry name" value="PmbA_TldD_3rd"/>
    <property type="match status" value="1"/>
</dbReference>
<organism evidence="2 3">
    <name type="scientific">candidate division CSSED10-310 bacterium</name>
    <dbReference type="NCBI Taxonomy" id="2855610"/>
    <lineage>
        <taxon>Bacteria</taxon>
        <taxon>Bacteria division CSSED10-310</taxon>
    </lineage>
</organism>
<dbReference type="Gene3D" id="3.30.2290.10">
    <property type="entry name" value="PmbA/TldD superfamily"/>
    <property type="match status" value="1"/>
</dbReference>
<evidence type="ECO:0000259" key="1">
    <source>
        <dbReference type="Pfam" id="PF19289"/>
    </source>
</evidence>
<gene>
    <name evidence="2" type="ORF">ACFL27_05285</name>
</gene>